<protein>
    <recommendedName>
        <fullName evidence="4">1-acyl-sn-glycerol-3-phosphate acyltransferase</fullName>
        <ecNumber evidence="4">2.3.1.51</ecNumber>
    </recommendedName>
</protein>
<keyword evidence="7" id="KW-1185">Reference proteome</keyword>
<comment type="caution">
    <text evidence="6">The sequence shown here is derived from an EMBL/GenBank/DDBJ whole genome shotgun (WGS) entry which is preliminary data.</text>
</comment>
<dbReference type="SUPFAM" id="SSF69593">
    <property type="entry name" value="Glycerol-3-phosphate (1)-acyltransferase"/>
    <property type="match status" value="1"/>
</dbReference>
<keyword evidence="4" id="KW-1208">Phospholipid metabolism</keyword>
<dbReference type="PANTHER" id="PTHR10434">
    <property type="entry name" value="1-ACYL-SN-GLYCEROL-3-PHOSPHATE ACYLTRANSFERASE"/>
    <property type="match status" value="1"/>
</dbReference>
<dbReference type="CDD" id="cd07989">
    <property type="entry name" value="LPLAT_AGPAT-like"/>
    <property type="match status" value="1"/>
</dbReference>
<dbReference type="GO" id="GO:0003841">
    <property type="term" value="F:1-acylglycerol-3-phosphate O-acyltransferase activity"/>
    <property type="evidence" value="ECO:0007669"/>
    <property type="project" value="UniProtKB-UniRule"/>
</dbReference>
<dbReference type="AlphaFoldDB" id="A0A391PB28"/>
<accession>A0A391PB28</accession>
<gene>
    <name evidence="6" type="ORF">KGMB01110_14250</name>
</gene>
<name>A0A391PB28_9FIRM</name>
<evidence type="ECO:0000259" key="5">
    <source>
        <dbReference type="SMART" id="SM00563"/>
    </source>
</evidence>
<dbReference type="Proteomes" id="UP000265643">
    <property type="component" value="Unassembled WGS sequence"/>
</dbReference>
<keyword evidence="3 4" id="KW-0012">Acyltransferase</keyword>
<sequence length="233" mass="26972">MMVLRNIFLVPIMWFKLCYYAAHVEKYTEEQRYEMLRFIDHRAVKGGNVRIDVYGAENIPKENGFMFFPNHQGLFDVLAIMEACPTPFSVVFKKEVAKVPFLKEVFACMKAYMMDREDIRQSMKVIMSVTKEVQSGRNYLIFPEGTRSKNGNKIGEFKGGSFKAATKARCPIIPVALVDSFKPFDTHSIRQAVVQVHFLKPMYYEDYKDMKTTEIAAIVHDQVQKTIDEHLAE</sequence>
<evidence type="ECO:0000256" key="1">
    <source>
        <dbReference type="ARBA" id="ARBA00008655"/>
    </source>
</evidence>
<dbReference type="SMART" id="SM00563">
    <property type="entry name" value="PlsC"/>
    <property type="match status" value="1"/>
</dbReference>
<evidence type="ECO:0000313" key="6">
    <source>
        <dbReference type="EMBL" id="GCA66989.1"/>
    </source>
</evidence>
<keyword evidence="4" id="KW-0443">Lipid metabolism</keyword>
<dbReference type="InterPro" id="IPR004552">
    <property type="entry name" value="AGP_acyltrans"/>
</dbReference>
<dbReference type="EMBL" id="BHGK01000001">
    <property type="protein sequence ID" value="GCA66989.1"/>
    <property type="molecule type" value="Genomic_DNA"/>
</dbReference>
<proteinExistence type="inferred from homology"/>
<feature type="domain" description="Phospholipid/glycerol acyltransferase" evidence="5">
    <location>
        <begin position="65"/>
        <end position="180"/>
    </location>
</feature>
<organism evidence="6 7">
    <name type="scientific">Mediterraneibacter butyricigenes</name>
    <dbReference type="NCBI Taxonomy" id="2316025"/>
    <lineage>
        <taxon>Bacteria</taxon>
        <taxon>Bacillati</taxon>
        <taxon>Bacillota</taxon>
        <taxon>Clostridia</taxon>
        <taxon>Lachnospirales</taxon>
        <taxon>Lachnospiraceae</taxon>
        <taxon>Mediterraneibacter</taxon>
    </lineage>
</organism>
<reference evidence="7" key="1">
    <citation type="submission" date="2018-09" db="EMBL/GenBank/DDBJ databases">
        <title>Draft Genome Sequence of Mediterraneibacter sp. KCTC 15684.</title>
        <authorList>
            <person name="Kim J.S."/>
            <person name="Han K.I."/>
            <person name="Suh M.K."/>
            <person name="Lee K.C."/>
            <person name="Eom M.K."/>
            <person name="Lee J.H."/>
            <person name="Park S.H."/>
            <person name="Kang S.W."/>
            <person name="Park J.E."/>
            <person name="Oh B.S."/>
            <person name="Yu S.Y."/>
            <person name="Choi S.H."/>
            <person name="Lee D.H."/>
            <person name="Yoon H."/>
            <person name="Kim B."/>
            <person name="Yang S.J."/>
            <person name="Lee J.S."/>
        </authorList>
    </citation>
    <scope>NUCLEOTIDE SEQUENCE [LARGE SCALE GENOMIC DNA]</scope>
    <source>
        <strain evidence="7">KCTC 15684</strain>
    </source>
</reference>
<evidence type="ECO:0000256" key="2">
    <source>
        <dbReference type="ARBA" id="ARBA00022679"/>
    </source>
</evidence>
<keyword evidence="4" id="KW-0444">Lipid biosynthesis</keyword>
<keyword evidence="4" id="KW-0594">Phospholipid biosynthesis</keyword>
<comment type="catalytic activity">
    <reaction evidence="4">
        <text>a 1-acyl-sn-glycero-3-phosphate + an acyl-CoA = a 1,2-diacyl-sn-glycero-3-phosphate + CoA</text>
        <dbReference type="Rhea" id="RHEA:19709"/>
        <dbReference type="ChEBI" id="CHEBI:57287"/>
        <dbReference type="ChEBI" id="CHEBI:57970"/>
        <dbReference type="ChEBI" id="CHEBI:58342"/>
        <dbReference type="ChEBI" id="CHEBI:58608"/>
        <dbReference type="EC" id="2.3.1.51"/>
    </reaction>
</comment>
<evidence type="ECO:0000256" key="3">
    <source>
        <dbReference type="ARBA" id="ARBA00023315"/>
    </source>
</evidence>
<dbReference type="GO" id="GO:0016020">
    <property type="term" value="C:membrane"/>
    <property type="evidence" value="ECO:0007669"/>
    <property type="project" value="InterPro"/>
</dbReference>
<dbReference type="InterPro" id="IPR002123">
    <property type="entry name" value="Plipid/glycerol_acylTrfase"/>
</dbReference>
<evidence type="ECO:0000256" key="4">
    <source>
        <dbReference type="RuleBase" id="RU361267"/>
    </source>
</evidence>
<dbReference type="PANTHER" id="PTHR10434:SF11">
    <property type="entry name" value="1-ACYL-SN-GLYCEROL-3-PHOSPHATE ACYLTRANSFERASE"/>
    <property type="match status" value="1"/>
</dbReference>
<dbReference type="Pfam" id="PF01553">
    <property type="entry name" value="Acyltransferase"/>
    <property type="match status" value="1"/>
</dbReference>
<dbReference type="NCBIfam" id="TIGR00530">
    <property type="entry name" value="AGP_acyltrn"/>
    <property type="match status" value="1"/>
</dbReference>
<dbReference type="EC" id="2.3.1.51" evidence="4"/>
<comment type="domain">
    <text evidence="4">The HXXXXD motif is essential for acyltransferase activity and may constitute the binding site for the phosphate moiety of the glycerol-3-phosphate.</text>
</comment>
<comment type="similarity">
    <text evidence="1 4">Belongs to the 1-acyl-sn-glycerol-3-phosphate acyltransferase family.</text>
</comment>
<keyword evidence="2 4" id="KW-0808">Transferase</keyword>
<evidence type="ECO:0000313" key="7">
    <source>
        <dbReference type="Proteomes" id="UP000265643"/>
    </source>
</evidence>
<dbReference type="GO" id="GO:0006654">
    <property type="term" value="P:phosphatidic acid biosynthetic process"/>
    <property type="evidence" value="ECO:0007669"/>
    <property type="project" value="TreeGrafter"/>
</dbReference>